<dbReference type="EMBL" id="JARBHB010000003">
    <property type="protein sequence ID" value="KAJ8889727.1"/>
    <property type="molecule type" value="Genomic_DNA"/>
</dbReference>
<evidence type="ECO:0000313" key="2">
    <source>
        <dbReference type="EMBL" id="KAJ8889727.1"/>
    </source>
</evidence>
<reference evidence="2 3" key="1">
    <citation type="submission" date="2023-02" db="EMBL/GenBank/DDBJ databases">
        <title>LHISI_Scaffold_Assembly.</title>
        <authorList>
            <person name="Stuart O.P."/>
            <person name="Cleave R."/>
            <person name="Magrath M.J.L."/>
            <person name="Mikheyev A.S."/>
        </authorList>
    </citation>
    <scope>NUCLEOTIDE SEQUENCE [LARGE SCALE GENOMIC DNA]</scope>
    <source>
        <strain evidence="2">Daus_M_001</strain>
        <tissue evidence="2">Leg muscle</tissue>
    </source>
</reference>
<dbReference type="PANTHER" id="PTHR47272">
    <property type="entry name" value="DDE_TNP_1_7 DOMAIN-CONTAINING PROTEIN"/>
    <property type="match status" value="1"/>
</dbReference>
<feature type="domain" description="PiggyBac transposable element-derived protein" evidence="1">
    <location>
        <begin position="39"/>
        <end position="115"/>
    </location>
</feature>
<dbReference type="InterPro" id="IPR029526">
    <property type="entry name" value="PGBD"/>
</dbReference>
<keyword evidence="3" id="KW-1185">Reference proteome</keyword>
<name>A0ABQ9HZA5_9NEOP</name>
<feature type="domain" description="PiggyBac transposable element-derived protein" evidence="1">
    <location>
        <begin position="121"/>
        <end position="335"/>
    </location>
</feature>
<evidence type="ECO:0000259" key="1">
    <source>
        <dbReference type="Pfam" id="PF13843"/>
    </source>
</evidence>
<dbReference type="Proteomes" id="UP001159363">
    <property type="component" value="Chromosome 3"/>
</dbReference>
<protein>
    <recommendedName>
        <fullName evidence="1">PiggyBac transposable element-derived protein domain-containing protein</fullName>
    </recommendedName>
</protein>
<dbReference type="Pfam" id="PF13843">
    <property type="entry name" value="DDE_Tnp_1_7"/>
    <property type="match status" value="2"/>
</dbReference>
<comment type="caution">
    <text evidence="2">The sequence shown here is derived from an EMBL/GenBank/DDBJ whole genome shotgun (WGS) entry which is preliminary data.</text>
</comment>
<organism evidence="2 3">
    <name type="scientific">Dryococelus australis</name>
    <dbReference type="NCBI Taxonomy" id="614101"/>
    <lineage>
        <taxon>Eukaryota</taxon>
        <taxon>Metazoa</taxon>
        <taxon>Ecdysozoa</taxon>
        <taxon>Arthropoda</taxon>
        <taxon>Hexapoda</taxon>
        <taxon>Insecta</taxon>
        <taxon>Pterygota</taxon>
        <taxon>Neoptera</taxon>
        <taxon>Polyneoptera</taxon>
        <taxon>Phasmatodea</taxon>
        <taxon>Verophasmatodea</taxon>
        <taxon>Anareolatae</taxon>
        <taxon>Phasmatidae</taxon>
        <taxon>Eurycanthinae</taxon>
        <taxon>Dryococelus</taxon>
    </lineage>
</organism>
<gene>
    <name evidence="2" type="ORF">PR048_009228</name>
</gene>
<sequence length="377" mass="43829">MKNIEKENPQIDWHLPRDLLCEEKKWQDTIPDPPSELMSPFNYFSRFYNEEFIENIAYQSSKFVLEMDHETPNFTTLEIEQYLGILLYVDIIGMLQYRLYWLSESRYPPIADIMETVLQDQPPEEMQSIDEQIISFKGHSNLHQYVKTEPHKWGYKVFTPCGSSGMTHSFQIYEDDSTCTNFGIRISGNIVIELASTIPEHKKYKLYFDNWFSSISLAEQLQDKGIWCVGTIRENSIPNPPLKTGQELKKEGREAHNCAVNSNSGIVIFKWFDNKAINKHIRIPRPAVVSQYNKFMGGVDLADMLIELYHISMKSKRGYMRIFHWKLNVAVINSWLLYCRHHAELKTPGKNMSLLQFQAKIAVGLTTAAKAITRERG</sequence>
<accession>A0ABQ9HZA5</accession>
<proteinExistence type="predicted"/>
<evidence type="ECO:0000313" key="3">
    <source>
        <dbReference type="Proteomes" id="UP001159363"/>
    </source>
</evidence>